<evidence type="ECO:0000256" key="1">
    <source>
        <dbReference type="SAM" id="MobiDB-lite"/>
    </source>
</evidence>
<name>A0AAV7DU08_ARIFI</name>
<feature type="compositionally biased region" description="Basic and acidic residues" evidence="1">
    <location>
        <begin position="200"/>
        <end position="209"/>
    </location>
</feature>
<feature type="region of interest" description="Disordered" evidence="1">
    <location>
        <begin position="148"/>
        <end position="235"/>
    </location>
</feature>
<keyword evidence="2" id="KW-0812">Transmembrane</keyword>
<sequence length="235" mass="26898">MVRGNRFLLLCRGVALFTKWPLFRPRAFCTAKARQDERYRQLENLDMVTAAKILFDEPPKKKKFGLDFHLVQLFFVCMPSFAVYLVAQYARYDSRRMKAEAELKRLDEEERRAKEMEDIGEEEEETDSELSNVKKRMDALETALKEIADETKKWSGTKGKEEIKREQAGNSQSNCEINSGFTQTVTKGKEETKMQQVGHGDNDSRKKLDGSSTAKAAETKSNASQEKSLPNPPQT</sequence>
<keyword evidence="4" id="KW-1185">Reference proteome</keyword>
<feature type="compositionally biased region" description="Polar residues" evidence="1">
    <location>
        <begin position="210"/>
        <end position="228"/>
    </location>
</feature>
<comment type="caution">
    <text evidence="3">The sequence shown here is derived from an EMBL/GenBank/DDBJ whole genome shotgun (WGS) entry which is preliminary data.</text>
</comment>
<dbReference type="PANTHER" id="PTHR36339">
    <property type="entry name" value="F23A5.5"/>
    <property type="match status" value="1"/>
</dbReference>
<dbReference type="PANTHER" id="PTHR36339:SF2">
    <property type="entry name" value="F23A5.5"/>
    <property type="match status" value="1"/>
</dbReference>
<dbReference type="EMBL" id="JAINDJ010000008">
    <property type="protein sequence ID" value="KAG9439126.1"/>
    <property type="molecule type" value="Genomic_DNA"/>
</dbReference>
<protein>
    <submittedName>
        <fullName evidence="3">Uncharacterized protein</fullName>
    </submittedName>
</protein>
<feature type="region of interest" description="Disordered" evidence="1">
    <location>
        <begin position="110"/>
        <end position="133"/>
    </location>
</feature>
<keyword evidence="2" id="KW-1133">Transmembrane helix</keyword>
<reference evidence="3 4" key="1">
    <citation type="submission" date="2021-07" db="EMBL/GenBank/DDBJ databases">
        <title>The Aristolochia fimbriata genome: insights into angiosperm evolution, floral development and chemical biosynthesis.</title>
        <authorList>
            <person name="Jiao Y."/>
        </authorList>
    </citation>
    <scope>NUCLEOTIDE SEQUENCE [LARGE SCALE GENOMIC DNA]</scope>
    <source>
        <strain evidence="3">IBCAS-2021</strain>
        <tissue evidence="3">Leaf</tissue>
    </source>
</reference>
<dbReference type="AlphaFoldDB" id="A0AAV7DU08"/>
<feature type="transmembrane region" description="Helical" evidence="2">
    <location>
        <begin position="68"/>
        <end position="87"/>
    </location>
</feature>
<keyword evidence="2" id="KW-0472">Membrane</keyword>
<feature type="compositionally biased region" description="Basic and acidic residues" evidence="1">
    <location>
        <begin position="148"/>
        <end position="167"/>
    </location>
</feature>
<proteinExistence type="predicted"/>
<dbReference type="Proteomes" id="UP000825729">
    <property type="component" value="Unassembled WGS sequence"/>
</dbReference>
<evidence type="ECO:0000256" key="2">
    <source>
        <dbReference type="SAM" id="Phobius"/>
    </source>
</evidence>
<gene>
    <name evidence="3" type="ORF">H6P81_019291</name>
</gene>
<accession>A0AAV7DU08</accession>
<feature type="compositionally biased region" description="Polar residues" evidence="1">
    <location>
        <begin position="168"/>
        <end position="186"/>
    </location>
</feature>
<organism evidence="3 4">
    <name type="scientific">Aristolochia fimbriata</name>
    <name type="common">White veined hardy Dutchman's pipe vine</name>
    <dbReference type="NCBI Taxonomy" id="158543"/>
    <lineage>
        <taxon>Eukaryota</taxon>
        <taxon>Viridiplantae</taxon>
        <taxon>Streptophyta</taxon>
        <taxon>Embryophyta</taxon>
        <taxon>Tracheophyta</taxon>
        <taxon>Spermatophyta</taxon>
        <taxon>Magnoliopsida</taxon>
        <taxon>Magnoliidae</taxon>
        <taxon>Piperales</taxon>
        <taxon>Aristolochiaceae</taxon>
        <taxon>Aristolochia</taxon>
    </lineage>
</organism>
<evidence type="ECO:0000313" key="3">
    <source>
        <dbReference type="EMBL" id="KAG9439126.1"/>
    </source>
</evidence>
<feature type="compositionally biased region" description="Acidic residues" evidence="1">
    <location>
        <begin position="118"/>
        <end position="128"/>
    </location>
</feature>
<evidence type="ECO:0000313" key="4">
    <source>
        <dbReference type="Proteomes" id="UP000825729"/>
    </source>
</evidence>